<reference evidence="1" key="1">
    <citation type="journal article" date="2023" name="Insect Mol. Biol.">
        <title>Genome sequencing provides insights into the evolution of gene families encoding plant cell wall-degrading enzymes in longhorned beetles.</title>
        <authorList>
            <person name="Shin N.R."/>
            <person name="Okamura Y."/>
            <person name="Kirsch R."/>
            <person name="Pauchet Y."/>
        </authorList>
    </citation>
    <scope>NUCLEOTIDE SEQUENCE</scope>
    <source>
        <strain evidence="1">MMC_N1</strain>
    </source>
</reference>
<accession>A0ABQ9IW66</accession>
<keyword evidence="2" id="KW-1185">Reference proteome</keyword>
<comment type="caution">
    <text evidence="1">The sequence shown here is derived from an EMBL/GenBank/DDBJ whole genome shotgun (WGS) entry which is preliminary data.</text>
</comment>
<organism evidence="1 2">
    <name type="scientific">Molorchus minor</name>
    <dbReference type="NCBI Taxonomy" id="1323400"/>
    <lineage>
        <taxon>Eukaryota</taxon>
        <taxon>Metazoa</taxon>
        <taxon>Ecdysozoa</taxon>
        <taxon>Arthropoda</taxon>
        <taxon>Hexapoda</taxon>
        <taxon>Insecta</taxon>
        <taxon>Pterygota</taxon>
        <taxon>Neoptera</taxon>
        <taxon>Endopterygota</taxon>
        <taxon>Coleoptera</taxon>
        <taxon>Polyphaga</taxon>
        <taxon>Cucujiformia</taxon>
        <taxon>Chrysomeloidea</taxon>
        <taxon>Cerambycidae</taxon>
        <taxon>Lamiinae</taxon>
        <taxon>Monochamini</taxon>
        <taxon>Molorchus</taxon>
    </lineage>
</organism>
<protein>
    <submittedName>
        <fullName evidence="1">Uncharacterized protein</fullName>
    </submittedName>
</protein>
<dbReference type="Proteomes" id="UP001162164">
    <property type="component" value="Unassembled WGS sequence"/>
</dbReference>
<gene>
    <name evidence="1" type="ORF">NQ317_007305</name>
</gene>
<sequence>MKYSMGSIADPSLASLSASSFSRTPECPGTQVIITLLRLARSFRVFLHSRTSRDYTLLDSMASKAARLSEQICLVLPFGALFRFSNPHANMAYTSAWKTLWFSHRPPLLPYQPANFRAVRKPDDSVLAYNLFFVVPDLPVRDLNP</sequence>
<dbReference type="EMBL" id="JAPWTJ010002235">
    <property type="protein sequence ID" value="KAJ8967152.1"/>
    <property type="molecule type" value="Genomic_DNA"/>
</dbReference>
<proteinExistence type="predicted"/>
<evidence type="ECO:0000313" key="1">
    <source>
        <dbReference type="EMBL" id="KAJ8967152.1"/>
    </source>
</evidence>
<name>A0ABQ9IW66_9CUCU</name>
<evidence type="ECO:0000313" key="2">
    <source>
        <dbReference type="Proteomes" id="UP001162164"/>
    </source>
</evidence>